<sequence length="120" mass="14139">MKIESELTSRLDKWLYFLKHLEDFQAMPSIFKDDVFEQAFEKAELARMGQSDLEKYEMNLKVYRDNKAVYDYAIETAINKAKNNEKIEIARKLIRRNLTNEEIAEDTGLSITEIEVLRGN</sequence>
<proteinExistence type="predicted"/>
<name>A0A1I1N4G2_9BACT</name>
<dbReference type="STRING" id="927664.SAMN05421780_11264"/>
<reference evidence="1 2" key="1">
    <citation type="submission" date="2016-10" db="EMBL/GenBank/DDBJ databases">
        <authorList>
            <person name="de Groot N.N."/>
        </authorList>
    </citation>
    <scope>NUCLEOTIDE SEQUENCE [LARGE SCALE GENOMIC DNA]</scope>
    <source>
        <strain evidence="1 2">DSM 6793</strain>
    </source>
</reference>
<dbReference type="AlphaFoldDB" id="A0A1I1N4G2"/>
<accession>A0A1I1N4G2</accession>
<evidence type="ECO:0000313" key="1">
    <source>
        <dbReference type="EMBL" id="SFC92325.1"/>
    </source>
</evidence>
<dbReference type="RefSeq" id="WP_177199986.1">
    <property type="nucleotide sequence ID" value="NZ_FOLE01000012.1"/>
</dbReference>
<evidence type="ECO:0000313" key="2">
    <source>
        <dbReference type="Proteomes" id="UP000199514"/>
    </source>
</evidence>
<organism evidence="1 2">
    <name type="scientific">Flexibacter flexilis DSM 6793</name>
    <dbReference type="NCBI Taxonomy" id="927664"/>
    <lineage>
        <taxon>Bacteria</taxon>
        <taxon>Pseudomonadati</taxon>
        <taxon>Bacteroidota</taxon>
        <taxon>Cytophagia</taxon>
        <taxon>Cytophagales</taxon>
        <taxon>Flexibacteraceae</taxon>
        <taxon>Flexibacter</taxon>
    </lineage>
</organism>
<keyword evidence="2" id="KW-1185">Reference proteome</keyword>
<dbReference type="EMBL" id="FOLE01000012">
    <property type="protein sequence ID" value="SFC92325.1"/>
    <property type="molecule type" value="Genomic_DNA"/>
</dbReference>
<evidence type="ECO:0008006" key="3">
    <source>
        <dbReference type="Google" id="ProtNLM"/>
    </source>
</evidence>
<protein>
    <recommendedName>
        <fullName evidence="3">PD-(D/E)XK nuclease family transposase</fullName>
    </recommendedName>
</protein>
<gene>
    <name evidence="1" type="ORF">SAMN05421780_11264</name>
</gene>
<dbReference type="Proteomes" id="UP000199514">
    <property type="component" value="Unassembled WGS sequence"/>
</dbReference>
<dbReference type="Pfam" id="PF12784">
    <property type="entry name" value="PDDEXK_2"/>
    <property type="match status" value="1"/>
</dbReference>